<comment type="caution">
    <text evidence="6">The sequence shown here is derived from an EMBL/GenBank/DDBJ whole genome shotgun (WGS) entry which is preliminary data.</text>
</comment>
<feature type="region of interest" description="Disordered" evidence="4">
    <location>
        <begin position="564"/>
        <end position="674"/>
    </location>
</feature>
<feature type="domain" description="Zn(2)-C6 fungal-type" evidence="5">
    <location>
        <begin position="8"/>
        <end position="37"/>
    </location>
</feature>
<dbReference type="InterPro" id="IPR001138">
    <property type="entry name" value="Zn2Cys6_DnaBD"/>
</dbReference>
<dbReference type="SMART" id="SM00066">
    <property type="entry name" value="GAL4"/>
    <property type="match status" value="1"/>
</dbReference>
<dbReference type="Proteomes" id="UP001239445">
    <property type="component" value="Unassembled WGS sequence"/>
</dbReference>
<dbReference type="Pfam" id="PF00172">
    <property type="entry name" value="Zn_clus"/>
    <property type="match status" value="1"/>
</dbReference>
<dbReference type="InterPro" id="IPR036864">
    <property type="entry name" value="Zn2-C6_fun-type_DNA-bd_sf"/>
</dbReference>
<dbReference type="GO" id="GO:0000981">
    <property type="term" value="F:DNA-binding transcription factor activity, RNA polymerase II-specific"/>
    <property type="evidence" value="ECO:0007669"/>
    <property type="project" value="InterPro"/>
</dbReference>
<dbReference type="CDD" id="cd12148">
    <property type="entry name" value="fungal_TF_MHR"/>
    <property type="match status" value="1"/>
</dbReference>
<dbReference type="SMART" id="SM00906">
    <property type="entry name" value="Fungal_trans"/>
    <property type="match status" value="1"/>
</dbReference>
<evidence type="ECO:0000256" key="3">
    <source>
        <dbReference type="ARBA" id="ARBA00023242"/>
    </source>
</evidence>
<dbReference type="InterPro" id="IPR007219">
    <property type="entry name" value="XnlR_reg_dom"/>
</dbReference>
<sequence length="792" mass="86889">MDGKKNSACAECQRRKQKCNRQFPCNHCSKRGVAHLCQSVSRGPTSSKTNHSGSSVNDAPASGSRKRTLDQSDGEDASGLAEDADADNSAFNASDALIALGYMPHTHHLVLGRGSGPTADIDSADDTEKKGISDELKAALKEVPTKRHTDCLVDNWLNGANYHYYSLYPPEFRTQYDGWWAGPEGSRTPEITSLILRVCACSALFLADGGVKKRLESELQEDELTFANRMHNAAETLSASIPHGKGGLPHVQQLFLTAFWYKSAEKWTEAWYAVSAAVRAGFEIGLHQDPSSDGLSEFDREMRRRVWCVLYLWDFALSSMLSRPMIINRSDCNFEMPTLALEIDLEQPYQPSPFRHMKLHCQLCLNMSNEISRIPQEEHAARLAPGLRDVINRWFESLPSEYDIKQPDTRWDKDHDWVVFQRRYLQLIGYMSLFGSLKPYVTRNSANPMSELDGQLRAAGVEAALGLMDISWNFFETVASTGAKFHYAVFCIFDTTTVLCSAFVHDEARNLPYRETVLKAIKKGLSMLQGLRSKSKTTADLCRILSGLLNNLPLSSREKALIGVSKRSKHGVATPNTGNAAAASRTSRAPNCPPPPQTNEDTADSDLLSESDGNTTATQRMSGDGHGDDNFEDGQSSNGSPDGTGVSSSTSYEAEVSPPAPALPGDAGGLQPLGQNLEAMESGMMPAPPNGYWGSNLPPQVAMIRGELEVPSNPGQLSNYPYDDFQATSFDVLPVAERAWQPAGEVPNEIGYFQDANLGGFDSTVPTVLEYWDWHGLDLGHPGLWGNPHAPT</sequence>
<gene>
    <name evidence="6" type="ORF">QBC47DRAFT_388736</name>
</gene>
<dbReference type="GO" id="GO:0005634">
    <property type="term" value="C:nucleus"/>
    <property type="evidence" value="ECO:0007669"/>
    <property type="project" value="UniProtKB-SubCell"/>
</dbReference>
<evidence type="ECO:0000259" key="5">
    <source>
        <dbReference type="PROSITE" id="PS50048"/>
    </source>
</evidence>
<dbReference type="GO" id="GO:0006351">
    <property type="term" value="P:DNA-templated transcription"/>
    <property type="evidence" value="ECO:0007669"/>
    <property type="project" value="InterPro"/>
</dbReference>
<evidence type="ECO:0000256" key="2">
    <source>
        <dbReference type="ARBA" id="ARBA00022723"/>
    </source>
</evidence>
<feature type="compositionally biased region" description="Polar residues" evidence="4">
    <location>
        <begin position="611"/>
        <end position="621"/>
    </location>
</feature>
<feature type="region of interest" description="Disordered" evidence="4">
    <location>
        <begin position="40"/>
        <end position="85"/>
    </location>
</feature>
<evidence type="ECO:0000313" key="7">
    <source>
        <dbReference type="Proteomes" id="UP001239445"/>
    </source>
</evidence>
<dbReference type="EMBL" id="MU839839">
    <property type="protein sequence ID" value="KAK1752526.1"/>
    <property type="molecule type" value="Genomic_DNA"/>
</dbReference>
<feature type="region of interest" description="Disordered" evidence="4">
    <location>
        <begin position="1"/>
        <end position="24"/>
    </location>
</feature>
<dbReference type="PANTHER" id="PTHR31001:SF84">
    <property type="entry name" value="FUNGAL SPECIFIC TRANSCRIPTION FACTOR"/>
    <property type="match status" value="1"/>
</dbReference>
<protein>
    <submittedName>
        <fullName evidence="6">Fungal-specific transcription factor domain-containing protein</fullName>
    </submittedName>
</protein>
<comment type="subcellular location">
    <subcellularLocation>
        <location evidence="1">Nucleus</location>
    </subcellularLocation>
</comment>
<feature type="compositionally biased region" description="Polar residues" evidence="4">
    <location>
        <begin position="574"/>
        <end position="589"/>
    </location>
</feature>
<reference evidence="6" key="1">
    <citation type="submission" date="2023-06" db="EMBL/GenBank/DDBJ databases">
        <title>Genome-scale phylogeny and comparative genomics of the fungal order Sordariales.</title>
        <authorList>
            <consortium name="Lawrence Berkeley National Laboratory"/>
            <person name="Hensen N."/>
            <person name="Bonometti L."/>
            <person name="Westerberg I."/>
            <person name="Brannstrom I.O."/>
            <person name="Guillou S."/>
            <person name="Cros-Aarteil S."/>
            <person name="Calhoun S."/>
            <person name="Haridas S."/>
            <person name="Kuo A."/>
            <person name="Mondo S."/>
            <person name="Pangilinan J."/>
            <person name="Riley R."/>
            <person name="Labutti K."/>
            <person name="Andreopoulos B."/>
            <person name="Lipzen A."/>
            <person name="Chen C."/>
            <person name="Yanf M."/>
            <person name="Daum C."/>
            <person name="Ng V."/>
            <person name="Clum A."/>
            <person name="Steindorff A."/>
            <person name="Ohm R."/>
            <person name="Martin F."/>
            <person name="Silar P."/>
            <person name="Natvig D."/>
            <person name="Lalanne C."/>
            <person name="Gautier V."/>
            <person name="Ament-Velasquez S.L."/>
            <person name="Kruys A."/>
            <person name="Hutchinson M.I."/>
            <person name="Powell A.J."/>
            <person name="Barry K."/>
            <person name="Miller A.N."/>
            <person name="Grigoriev I.V."/>
            <person name="Debuchy R."/>
            <person name="Gladieux P."/>
            <person name="Thoren M.H."/>
            <person name="Johannesson H."/>
        </authorList>
    </citation>
    <scope>NUCLEOTIDE SEQUENCE</scope>
    <source>
        <strain evidence="6">PSN4</strain>
    </source>
</reference>
<dbReference type="Pfam" id="PF04082">
    <property type="entry name" value="Fungal_trans"/>
    <property type="match status" value="1"/>
</dbReference>
<organism evidence="6 7">
    <name type="scientific">Echria macrotheca</name>
    <dbReference type="NCBI Taxonomy" id="438768"/>
    <lineage>
        <taxon>Eukaryota</taxon>
        <taxon>Fungi</taxon>
        <taxon>Dikarya</taxon>
        <taxon>Ascomycota</taxon>
        <taxon>Pezizomycotina</taxon>
        <taxon>Sordariomycetes</taxon>
        <taxon>Sordariomycetidae</taxon>
        <taxon>Sordariales</taxon>
        <taxon>Schizotheciaceae</taxon>
        <taxon>Echria</taxon>
    </lineage>
</organism>
<name>A0AAJ0BAT5_9PEZI</name>
<keyword evidence="7" id="KW-1185">Reference proteome</keyword>
<dbReference type="CDD" id="cd00067">
    <property type="entry name" value="GAL4"/>
    <property type="match status" value="1"/>
</dbReference>
<dbReference type="Gene3D" id="4.10.240.10">
    <property type="entry name" value="Zn(2)-C6 fungal-type DNA-binding domain"/>
    <property type="match status" value="1"/>
</dbReference>
<keyword evidence="3" id="KW-0539">Nucleus</keyword>
<evidence type="ECO:0000313" key="6">
    <source>
        <dbReference type="EMBL" id="KAK1752526.1"/>
    </source>
</evidence>
<keyword evidence="2" id="KW-0479">Metal-binding</keyword>
<evidence type="ECO:0000256" key="4">
    <source>
        <dbReference type="SAM" id="MobiDB-lite"/>
    </source>
</evidence>
<dbReference type="GO" id="GO:0003677">
    <property type="term" value="F:DNA binding"/>
    <property type="evidence" value="ECO:0007669"/>
    <property type="project" value="InterPro"/>
</dbReference>
<feature type="compositionally biased region" description="Acidic residues" evidence="4">
    <location>
        <begin position="72"/>
        <end position="85"/>
    </location>
</feature>
<feature type="compositionally biased region" description="Polar residues" evidence="4">
    <location>
        <begin position="633"/>
        <end position="652"/>
    </location>
</feature>
<proteinExistence type="predicted"/>
<dbReference type="GO" id="GO:0008270">
    <property type="term" value="F:zinc ion binding"/>
    <property type="evidence" value="ECO:0007669"/>
    <property type="project" value="InterPro"/>
</dbReference>
<dbReference type="PANTHER" id="PTHR31001">
    <property type="entry name" value="UNCHARACTERIZED TRANSCRIPTIONAL REGULATORY PROTEIN"/>
    <property type="match status" value="1"/>
</dbReference>
<dbReference type="InterPro" id="IPR050613">
    <property type="entry name" value="Sec_Metabolite_Reg"/>
</dbReference>
<dbReference type="AlphaFoldDB" id="A0AAJ0BAT5"/>
<accession>A0AAJ0BAT5</accession>
<dbReference type="PROSITE" id="PS50048">
    <property type="entry name" value="ZN2_CY6_FUNGAL_2"/>
    <property type="match status" value="1"/>
</dbReference>
<feature type="compositionally biased region" description="Polar residues" evidence="4">
    <location>
        <begin position="40"/>
        <end position="57"/>
    </location>
</feature>
<evidence type="ECO:0000256" key="1">
    <source>
        <dbReference type="ARBA" id="ARBA00004123"/>
    </source>
</evidence>
<dbReference type="SUPFAM" id="SSF57701">
    <property type="entry name" value="Zn2/Cys6 DNA-binding domain"/>
    <property type="match status" value="1"/>
</dbReference>
<feature type="compositionally biased region" description="Low complexity" evidence="4">
    <location>
        <begin position="663"/>
        <end position="674"/>
    </location>
</feature>